<accession>A0A067PN05</accession>
<evidence type="ECO:0000313" key="2">
    <source>
        <dbReference type="EMBL" id="KDQ56183.1"/>
    </source>
</evidence>
<dbReference type="PROSITE" id="PS50011">
    <property type="entry name" value="PROTEIN_KINASE_DOM"/>
    <property type="match status" value="1"/>
</dbReference>
<feature type="domain" description="Protein kinase" evidence="1">
    <location>
        <begin position="94"/>
        <end position="319"/>
    </location>
</feature>
<dbReference type="EMBL" id="KL197723">
    <property type="protein sequence ID" value="KDQ56183.1"/>
    <property type="molecule type" value="Genomic_DNA"/>
</dbReference>
<evidence type="ECO:0000259" key="1">
    <source>
        <dbReference type="PROSITE" id="PS50011"/>
    </source>
</evidence>
<dbReference type="GO" id="GO:0005524">
    <property type="term" value="F:ATP binding"/>
    <property type="evidence" value="ECO:0007669"/>
    <property type="project" value="InterPro"/>
</dbReference>
<organism evidence="2 3">
    <name type="scientific">Jaapia argillacea MUCL 33604</name>
    <dbReference type="NCBI Taxonomy" id="933084"/>
    <lineage>
        <taxon>Eukaryota</taxon>
        <taxon>Fungi</taxon>
        <taxon>Dikarya</taxon>
        <taxon>Basidiomycota</taxon>
        <taxon>Agaricomycotina</taxon>
        <taxon>Agaricomycetes</taxon>
        <taxon>Agaricomycetidae</taxon>
        <taxon>Jaapiales</taxon>
        <taxon>Jaapiaceae</taxon>
        <taxon>Jaapia</taxon>
    </lineage>
</organism>
<dbReference type="SUPFAM" id="SSF56112">
    <property type="entry name" value="Protein kinase-like (PK-like)"/>
    <property type="match status" value="1"/>
</dbReference>
<dbReference type="InParanoid" id="A0A067PN05"/>
<proteinExistence type="predicted"/>
<dbReference type="GO" id="GO:0004672">
    <property type="term" value="F:protein kinase activity"/>
    <property type="evidence" value="ECO:0007669"/>
    <property type="project" value="InterPro"/>
</dbReference>
<dbReference type="InterPro" id="IPR011009">
    <property type="entry name" value="Kinase-like_dom_sf"/>
</dbReference>
<name>A0A067PN05_9AGAM</name>
<keyword evidence="3" id="KW-1185">Reference proteome</keyword>
<dbReference type="InterPro" id="IPR000719">
    <property type="entry name" value="Prot_kinase_dom"/>
</dbReference>
<reference evidence="3" key="1">
    <citation type="journal article" date="2014" name="Proc. Natl. Acad. Sci. U.S.A.">
        <title>Extensive sampling of basidiomycete genomes demonstrates inadequacy of the white-rot/brown-rot paradigm for wood decay fungi.</title>
        <authorList>
            <person name="Riley R."/>
            <person name="Salamov A.A."/>
            <person name="Brown D.W."/>
            <person name="Nagy L.G."/>
            <person name="Floudas D."/>
            <person name="Held B.W."/>
            <person name="Levasseur A."/>
            <person name="Lombard V."/>
            <person name="Morin E."/>
            <person name="Otillar R."/>
            <person name="Lindquist E.A."/>
            <person name="Sun H."/>
            <person name="LaButti K.M."/>
            <person name="Schmutz J."/>
            <person name="Jabbour D."/>
            <person name="Luo H."/>
            <person name="Baker S.E."/>
            <person name="Pisabarro A.G."/>
            <person name="Walton J.D."/>
            <person name="Blanchette R.A."/>
            <person name="Henrissat B."/>
            <person name="Martin F."/>
            <person name="Cullen D."/>
            <person name="Hibbett D.S."/>
            <person name="Grigoriev I.V."/>
        </authorList>
    </citation>
    <scope>NUCLEOTIDE SEQUENCE [LARGE SCALE GENOMIC DNA]</scope>
    <source>
        <strain evidence="3">MUCL 33604</strain>
    </source>
</reference>
<dbReference type="Proteomes" id="UP000027265">
    <property type="component" value="Unassembled WGS sequence"/>
</dbReference>
<protein>
    <recommendedName>
        <fullName evidence="1">Protein kinase domain-containing protein</fullName>
    </recommendedName>
</protein>
<dbReference type="AlphaFoldDB" id="A0A067PN05"/>
<gene>
    <name evidence="2" type="ORF">JAAARDRAFT_79592</name>
</gene>
<dbReference type="OrthoDB" id="3138711at2759"/>
<dbReference type="HOGENOM" id="CLU_871726_0_0_1"/>
<evidence type="ECO:0000313" key="3">
    <source>
        <dbReference type="Proteomes" id="UP000027265"/>
    </source>
</evidence>
<sequence>MARLIEVTPETSWKFNWKSSKSCGRALEDLLELREKALDNPLKADDTLSCYGPSLFPCTIKCNTTPTSPSYRTPISLLLEPPRNDLNSPLVLRLVQPLQTGTDCFGQVWKCHVIAHPNFRSSADSPPITVVLKLYQQSLAPLPAWEVMCRRVTERYCPIDHVARREDKASELLSNLQGTFLPYSYGIYEFEPPCGEKSWGHITEFIDGLTFGDFVMAHKDNRMVLEQLFTSFMRDIVKLGPQGIEHDDIRQDNILVIPSSSPSSPPSPVLIDFGSSVIWDCTDPEFDSQSLYRNLQEFLWLCDEYDCLKDIVEAWQEQE</sequence>